<dbReference type="SUPFAM" id="SSF51604">
    <property type="entry name" value="Enolase C-terminal domain-like"/>
    <property type="match status" value="1"/>
</dbReference>
<dbReference type="InterPro" id="IPR013342">
    <property type="entry name" value="Mandelate_racemase_C"/>
</dbReference>
<dbReference type="SFLD" id="SFLDS00001">
    <property type="entry name" value="Enolase"/>
    <property type="match status" value="1"/>
</dbReference>
<dbReference type="GO" id="GO:0016052">
    <property type="term" value="P:carbohydrate catabolic process"/>
    <property type="evidence" value="ECO:0007669"/>
    <property type="project" value="TreeGrafter"/>
</dbReference>
<dbReference type="GO" id="GO:0000287">
    <property type="term" value="F:magnesium ion binding"/>
    <property type="evidence" value="ECO:0007669"/>
    <property type="project" value="TreeGrafter"/>
</dbReference>
<evidence type="ECO:0000313" key="5">
    <source>
        <dbReference type="EMBL" id="SVE19038.1"/>
    </source>
</evidence>
<sequence>MSIESIRKNLIDSQVYLERKGSVICAASGIEMACWDIMGKVLSVPVYQLLGGLYRDRLETYVSDVYWEKDPRAMAKNLERILKKGFKTIKAHLGCESPEADEKRIDALRCTAGNETNLMIDLNGGYTPQEAMVASRLWDKFNLFWLEEPLNPNQVDALADFRSRSKLTIAAGENEFRLHGFKQLFDHRAIDVAMPDIGRVGGIQEARNICALAESYGIPVSPHNFSSGILLAATIHLMAATPNTWL</sequence>
<organism evidence="5">
    <name type="scientific">marine metagenome</name>
    <dbReference type="NCBI Taxonomy" id="408172"/>
    <lineage>
        <taxon>unclassified sequences</taxon>
        <taxon>metagenomes</taxon>
        <taxon>ecological metagenomes</taxon>
    </lineage>
</organism>
<dbReference type="SFLD" id="SFLDG00179">
    <property type="entry name" value="mandelate_racemase"/>
    <property type="match status" value="1"/>
</dbReference>
<dbReference type="GO" id="GO:0016836">
    <property type="term" value="F:hydro-lyase activity"/>
    <property type="evidence" value="ECO:0007669"/>
    <property type="project" value="TreeGrafter"/>
</dbReference>
<name>A0A383BHY3_9ZZZZ</name>
<evidence type="ECO:0000256" key="1">
    <source>
        <dbReference type="ARBA" id="ARBA00001946"/>
    </source>
</evidence>
<accession>A0A383BHY3</accession>
<dbReference type="SUPFAM" id="SSF54826">
    <property type="entry name" value="Enolase N-terminal domain-like"/>
    <property type="match status" value="1"/>
</dbReference>
<dbReference type="EMBL" id="UINC01200244">
    <property type="protein sequence ID" value="SVE19038.1"/>
    <property type="molecule type" value="Genomic_DNA"/>
</dbReference>
<protein>
    <recommendedName>
        <fullName evidence="4">Mandelate racemase/muconate lactonizing enzyme C-terminal domain-containing protein</fullName>
    </recommendedName>
</protein>
<dbReference type="Pfam" id="PF13378">
    <property type="entry name" value="MR_MLE_C"/>
    <property type="match status" value="1"/>
</dbReference>
<comment type="cofactor">
    <cofactor evidence="1">
        <name>Mg(2+)</name>
        <dbReference type="ChEBI" id="CHEBI:18420"/>
    </cofactor>
</comment>
<feature type="domain" description="Mandelate racemase/muconate lactonizing enzyme C-terminal" evidence="4">
    <location>
        <begin position="71"/>
        <end position="168"/>
    </location>
</feature>
<reference evidence="5" key="1">
    <citation type="submission" date="2018-05" db="EMBL/GenBank/DDBJ databases">
        <authorList>
            <person name="Lanie J.A."/>
            <person name="Ng W.-L."/>
            <person name="Kazmierczak K.M."/>
            <person name="Andrzejewski T.M."/>
            <person name="Davidsen T.M."/>
            <person name="Wayne K.J."/>
            <person name="Tettelin H."/>
            <person name="Glass J.I."/>
            <person name="Rusch D."/>
            <person name="Podicherti R."/>
            <person name="Tsui H.-C.T."/>
            <person name="Winkler M.E."/>
        </authorList>
    </citation>
    <scope>NUCLEOTIDE SEQUENCE</scope>
</reference>
<dbReference type="SMART" id="SM00922">
    <property type="entry name" value="MR_MLE"/>
    <property type="match status" value="1"/>
</dbReference>
<dbReference type="Pfam" id="PF02746">
    <property type="entry name" value="MR_MLE_N"/>
    <property type="match status" value="1"/>
</dbReference>
<dbReference type="AlphaFoldDB" id="A0A383BHY3"/>
<dbReference type="InterPro" id="IPR036849">
    <property type="entry name" value="Enolase-like_C_sf"/>
</dbReference>
<evidence type="ECO:0000259" key="4">
    <source>
        <dbReference type="SMART" id="SM00922"/>
    </source>
</evidence>
<dbReference type="Gene3D" id="3.20.20.120">
    <property type="entry name" value="Enolase-like C-terminal domain"/>
    <property type="match status" value="1"/>
</dbReference>
<feature type="non-terminal residue" evidence="5">
    <location>
        <position position="246"/>
    </location>
</feature>
<dbReference type="InterPro" id="IPR013341">
    <property type="entry name" value="Mandelate_racemase_N_dom"/>
</dbReference>
<dbReference type="InterPro" id="IPR029017">
    <property type="entry name" value="Enolase-like_N"/>
</dbReference>
<evidence type="ECO:0000256" key="2">
    <source>
        <dbReference type="ARBA" id="ARBA00022723"/>
    </source>
</evidence>
<proteinExistence type="predicted"/>
<dbReference type="InterPro" id="IPR029065">
    <property type="entry name" value="Enolase_C-like"/>
</dbReference>
<gene>
    <name evidence="5" type="ORF">METZ01_LOCUS471892</name>
</gene>
<dbReference type="CDD" id="cd03316">
    <property type="entry name" value="MR_like"/>
    <property type="match status" value="1"/>
</dbReference>
<keyword evidence="2" id="KW-0479">Metal-binding</keyword>
<keyword evidence="3" id="KW-0460">Magnesium</keyword>
<dbReference type="PANTHER" id="PTHR13794:SF58">
    <property type="entry name" value="MITOCHONDRIAL ENOLASE SUPERFAMILY MEMBER 1"/>
    <property type="match status" value="1"/>
</dbReference>
<evidence type="ECO:0000256" key="3">
    <source>
        <dbReference type="ARBA" id="ARBA00022842"/>
    </source>
</evidence>
<dbReference type="PANTHER" id="PTHR13794">
    <property type="entry name" value="ENOLASE SUPERFAMILY, MANDELATE RACEMASE"/>
    <property type="match status" value="1"/>
</dbReference>
<dbReference type="InterPro" id="IPR046945">
    <property type="entry name" value="RHMD-like"/>
</dbReference>
<dbReference type="Gene3D" id="3.30.390.10">
    <property type="entry name" value="Enolase-like, N-terminal domain"/>
    <property type="match status" value="1"/>
</dbReference>